<keyword evidence="2" id="KW-0813">Transport</keyword>
<protein>
    <submittedName>
        <fullName evidence="4">Extracellular solute-binding protein family 1</fullName>
    </submittedName>
    <submittedName>
        <fullName evidence="5">Multiple sugar transport system substrate-binding protein</fullName>
    </submittedName>
</protein>
<evidence type="ECO:0000256" key="1">
    <source>
        <dbReference type="ARBA" id="ARBA00008520"/>
    </source>
</evidence>
<dbReference type="PROSITE" id="PS51318">
    <property type="entry name" value="TAT"/>
    <property type="match status" value="1"/>
</dbReference>
<dbReference type="Gene3D" id="3.40.190.10">
    <property type="entry name" value="Periplasmic binding protein-like II"/>
    <property type="match status" value="2"/>
</dbReference>
<evidence type="ECO:0000313" key="6">
    <source>
        <dbReference type="Proteomes" id="UP000756710"/>
    </source>
</evidence>
<dbReference type="HOGENOM" id="CLU_031285_9_1_11"/>
<dbReference type="EMBL" id="JAGGLR010000012">
    <property type="protein sequence ID" value="MBP2063739.1"/>
    <property type="molecule type" value="Genomic_DNA"/>
</dbReference>
<evidence type="ECO:0000313" key="4">
    <source>
        <dbReference type="EMBL" id="CDR17660.1"/>
    </source>
</evidence>
<comment type="similarity">
    <text evidence="1">Belongs to the bacterial solute-binding protein 1 family.</text>
</comment>
<name>A0A061A496_9ACTN</name>
<dbReference type="PANTHER" id="PTHR43649:SF34">
    <property type="entry name" value="ABC TRANSPORTER PERIPLASMIC-BINDING PROTEIN YCJN-RELATED"/>
    <property type="match status" value="1"/>
</dbReference>
<keyword evidence="6" id="KW-1185">Reference proteome</keyword>
<dbReference type="InterPro" id="IPR050490">
    <property type="entry name" value="Bact_solute-bd_prot1"/>
</dbReference>
<dbReference type="EMBL" id="LK022848">
    <property type="protein sequence ID" value="CDR17660.1"/>
    <property type="molecule type" value="Genomic_DNA"/>
</dbReference>
<keyword evidence="5" id="KW-0762">Sugar transport</keyword>
<reference evidence="4" key="1">
    <citation type="submission" date="2014-05" db="EMBL/GenBank/DDBJ databases">
        <authorList>
            <person name="Horn Fabian"/>
        </authorList>
    </citation>
    <scope>NUCLEOTIDE SEQUENCE</scope>
</reference>
<gene>
    <name evidence="5" type="ORF">J2Z30_004760</name>
    <name evidence="4" type="ORF">SIRAN9639</name>
</gene>
<proteinExistence type="inferred from homology"/>
<evidence type="ECO:0000256" key="3">
    <source>
        <dbReference type="ARBA" id="ARBA00022729"/>
    </source>
</evidence>
<dbReference type="InterPro" id="IPR006311">
    <property type="entry name" value="TAT_signal"/>
</dbReference>
<dbReference type="AlphaFoldDB" id="A0A061A496"/>
<dbReference type="Proteomes" id="UP000756710">
    <property type="component" value="Unassembled WGS sequence"/>
</dbReference>
<dbReference type="InterPro" id="IPR006059">
    <property type="entry name" value="SBP"/>
</dbReference>
<evidence type="ECO:0000256" key="2">
    <source>
        <dbReference type="ARBA" id="ARBA00022448"/>
    </source>
</evidence>
<dbReference type="Pfam" id="PF01547">
    <property type="entry name" value="SBP_bac_1"/>
    <property type="match status" value="1"/>
</dbReference>
<dbReference type="PANTHER" id="PTHR43649">
    <property type="entry name" value="ARABINOSE-BINDING PROTEIN-RELATED"/>
    <property type="match status" value="1"/>
</dbReference>
<dbReference type="PROSITE" id="PS51257">
    <property type="entry name" value="PROKAR_LIPOPROTEIN"/>
    <property type="match status" value="1"/>
</dbReference>
<dbReference type="RefSeq" id="WP_044580338.1">
    <property type="nucleotide sequence ID" value="NZ_BAABDR010000100.1"/>
</dbReference>
<dbReference type="SUPFAM" id="SSF53850">
    <property type="entry name" value="Periplasmic binding protein-like II"/>
    <property type="match status" value="1"/>
</dbReference>
<accession>A0A061A496</accession>
<keyword evidence="3" id="KW-0732">Signal</keyword>
<evidence type="ECO:0000313" key="5">
    <source>
        <dbReference type="EMBL" id="MBP2063739.1"/>
    </source>
</evidence>
<reference evidence="5 6" key="2">
    <citation type="submission" date="2021-03" db="EMBL/GenBank/DDBJ databases">
        <title>Genomic Encyclopedia of Type Strains, Phase IV (KMG-IV): sequencing the most valuable type-strain genomes for metagenomic binning, comparative biology and taxonomic classification.</title>
        <authorList>
            <person name="Goeker M."/>
        </authorList>
    </citation>
    <scope>NUCLEOTIDE SEQUENCE [LARGE SCALE GENOMIC DNA]</scope>
    <source>
        <strain evidence="5 6">DSM 41954</strain>
    </source>
</reference>
<sequence length="442" mass="46826">MSLHRRALLAGAVSAAAAGLLSGCGGKDLDDLLAQAATVPRKPARLTWWVSEIPARRGAVVADLIIRAFERRHPRIRVSKINALSTSDGNRSAIATQLAGGSPQPDVYLGDTTWPAQFGHSALALPVETLLPDDFWDAYPAALRSSSTYRGKVYAVPFFTDSTYLFYRKDLLAKHGLRVPRSWEELLHTSRTVQRAGDAEAGFMWQAAVTESLTANVTEFLADAGAAVLDGRGRAVLGGAAAERAFSLMAEFTARGVTPPTVATYQESDAQDAFVNGRGLFLRNWSYAWVNASTPGVSRVAGKVGAAPRPGFEGTGRSGVSCAGGWSNFVNPSSQELGAAMEFARFCAGGEVQRLLAREAGVIPAMTSVLDGREARAAGDPTVLRAADLRLVARPVQTPYYPQVSKALYTPANAVVRGSLSPAAGVRAAREGLRTALEGKAL</sequence>
<organism evidence="4">
    <name type="scientific">Streptomyces iranensis</name>
    <dbReference type="NCBI Taxonomy" id="576784"/>
    <lineage>
        <taxon>Bacteria</taxon>
        <taxon>Bacillati</taxon>
        <taxon>Actinomycetota</taxon>
        <taxon>Actinomycetes</taxon>
        <taxon>Kitasatosporales</taxon>
        <taxon>Streptomycetaceae</taxon>
        <taxon>Streptomyces</taxon>
        <taxon>Streptomyces violaceusniger group</taxon>
    </lineage>
</organism>